<feature type="domain" description="Xylose isomerase-like TIM barrel" evidence="1">
    <location>
        <begin position="7"/>
        <end position="138"/>
    </location>
</feature>
<accession>A0A1S8TF66</accession>
<dbReference type="Gene3D" id="3.20.20.150">
    <property type="entry name" value="Divalent-metal-dependent TIM barrel enzymes"/>
    <property type="match status" value="1"/>
</dbReference>
<dbReference type="Proteomes" id="UP000190890">
    <property type="component" value="Unassembled WGS sequence"/>
</dbReference>
<proteinExistence type="predicted"/>
<dbReference type="GO" id="GO:0016853">
    <property type="term" value="F:isomerase activity"/>
    <property type="evidence" value="ECO:0007669"/>
    <property type="project" value="UniProtKB-KW"/>
</dbReference>
<protein>
    <submittedName>
        <fullName evidence="2">Xylose isomerase-like TIM barrel</fullName>
    </submittedName>
</protein>
<dbReference type="Pfam" id="PF01261">
    <property type="entry name" value="AP_endonuc_2"/>
    <property type="match status" value="1"/>
</dbReference>
<dbReference type="RefSeq" id="WP_198944338.1">
    <property type="nucleotide sequence ID" value="NZ_LZZM01000173.1"/>
</dbReference>
<dbReference type="STRING" id="29367.CLPUN_26750"/>
<dbReference type="AlphaFoldDB" id="A0A1S8TF66"/>
<evidence type="ECO:0000259" key="1">
    <source>
        <dbReference type="Pfam" id="PF01261"/>
    </source>
</evidence>
<dbReference type="InterPro" id="IPR013022">
    <property type="entry name" value="Xyl_isomerase-like_TIM-brl"/>
</dbReference>
<keyword evidence="2" id="KW-0413">Isomerase</keyword>
<evidence type="ECO:0000313" key="3">
    <source>
        <dbReference type="Proteomes" id="UP000190890"/>
    </source>
</evidence>
<dbReference type="EMBL" id="LZZM01000173">
    <property type="protein sequence ID" value="OOM76443.1"/>
    <property type="molecule type" value="Genomic_DNA"/>
</dbReference>
<dbReference type="SUPFAM" id="SSF51658">
    <property type="entry name" value="Xylose isomerase-like"/>
    <property type="match status" value="1"/>
</dbReference>
<organism evidence="2 3">
    <name type="scientific">Clostridium puniceum</name>
    <dbReference type="NCBI Taxonomy" id="29367"/>
    <lineage>
        <taxon>Bacteria</taxon>
        <taxon>Bacillati</taxon>
        <taxon>Bacillota</taxon>
        <taxon>Clostridia</taxon>
        <taxon>Eubacteriales</taxon>
        <taxon>Clostridiaceae</taxon>
        <taxon>Clostridium</taxon>
    </lineage>
</organism>
<keyword evidence="3" id="KW-1185">Reference proteome</keyword>
<evidence type="ECO:0000313" key="2">
    <source>
        <dbReference type="EMBL" id="OOM76443.1"/>
    </source>
</evidence>
<reference evidence="2 3" key="1">
    <citation type="submission" date="2016-05" db="EMBL/GenBank/DDBJ databases">
        <title>Microbial solvent formation.</title>
        <authorList>
            <person name="Poehlein A."/>
            <person name="Montoya Solano J.D."/>
            <person name="Flitsch S."/>
            <person name="Krabben P."/>
            <person name="Duerre P."/>
            <person name="Daniel R."/>
        </authorList>
    </citation>
    <scope>NUCLEOTIDE SEQUENCE [LARGE SCALE GENOMIC DNA]</scope>
    <source>
        <strain evidence="2 3">DSM 2619</strain>
    </source>
</reference>
<dbReference type="InterPro" id="IPR036237">
    <property type="entry name" value="Xyl_isomerase-like_sf"/>
</dbReference>
<name>A0A1S8TF66_9CLOT</name>
<sequence length="149" mass="17265">MNLPDYQTDKMDISKFKSICENEGIFFTIHLDENINICDFNKEVCNAYIKTILSTIEIAKELKVPILNMHMGNGVYFTLPTEKVYLFKQYKEYYLLKLKSFRTLCEKAVGDSNIKICIENSNGYRDFTMEGIEVLLKSHIFGLTFDIGS</sequence>
<gene>
    <name evidence="2" type="ORF">CLPUN_26750</name>
</gene>
<comment type="caution">
    <text evidence="2">The sequence shown here is derived from an EMBL/GenBank/DDBJ whole genome shotgun (WGS) entry which is preliminary data.</text>
</comment>